<evidence type="ECO:0000256" key="5">
    <source>
        <dbReference type="ARBA" id="ARBA00023145"/>
    </source>
</evidence>
<dbReference type="EC" id="3.4.21.4" evidence="9"/>
<proteinExistence type="inferred from homology"/>
<dbReference type="InterPro" id="IPR050430">
    <property type="entry name" value="Peptidase_S1"/>
</dbReference>
<evidence type="ECO:0000256" key="9">
    <source>
        <dbReference type="ARBA" id="ARBA00038868"/>
    </source>
</evidence>
<keyword evidence="4 10" id="KW-0720">Serine protease</keyword>
<feature type="signal peptide" evidence="11">
    <location>
        <begin position="1"/>
        <end position="21"/>
    </location>
</feature>
<reference evidence="13" key="1">
    <citation type="submission" date="2020-02" db="EMBL/GenBank/DDBJ databases">
        <title>Relaxed selection underlies rapid genomic changes in the transitions from sociality to social parasitism in ants.</title>
        <authorList>
            <person name="Bi X."/>
        </authorList>
    </citation>
    <scope>NUCLEOTIDE SEQUENCE</scope>
    <source>
        <strain evidence="13">BGI-DK2013a</strain>
        <tissue evidence="13">Whole body</tissue>
    </source>
</reference>
<evidence type="ECO:0000256" key="6">
    <source>
        <dbReference type="ARBA" id="ARBA00023157"/>
    </source>
</evidence>
<evidence type="ECO:0000256" key="3">
    <source>
        <dbReference type="ARBA" id="ARBA00022801"/>
    </source>
</evidence>
<dbReference type="Pfam" id="PF00089">
    <property type="entry name" value="Trypsin"/>
    <property type="match status" value="2"/>
</dbReference>
<sequence>MIFFAVLVLIPYLCPISLVTGVETTATPWESAVDKPVVRIVGGEITNIKNYPFSVSVQRRPHSHLCGGTYVACRFVLSAAHCMVRRFLDGTWAAENPRHFYVIAGATYVYLPSWGSMQVELVDKTLPHAEFRFSDMRNDIGLFRVTVYAVYIILLPRPCTVIHAPLLQLKRPLYRNAYVQYATLPLEITNIFQKYTEECVAIGWGRHIPDSNQGSGTYLRHVRIPLISPDKCPMPQVHKEKQLCAGVLEGGRDACQGDSGGPLLCNGTQVGIVSWGEGCARPNTAGVYSRVDFYLQWLNETIIQNRAAEYSFQNIIIVCCSLLPVYFIDIIKSNENPHEGQSKFPAIIQQVLSVSFLRSFSSSLENEQLRVKVIWAWLMRAYLGSNSLQTAVKRIGILY</sequence>
<dbReference type="SUPFAM" id="SSF50494">
    <property type="entry name" value="Trypsin-like serine proteases"/>
    <property type="match status" value="1"/>
</dbReference>
<comment type="similarity">
    <text evidence="7">Belongs to the peptidase S1 family. CLIP subfamily.</text>
</comment>
<dbReference type="PANTHER" id="PTHR24276:SF97">
    <property type="entry name" value="GH13245P2-RELATED"/>
    <property type="match status" value="1"/>
</dbReference>
<dbReference type="PROSITE" id="PS50240">
    <property type="entry name" value="TRYPSIN_DOM"/>
    <property type="match status" value="1"/>
</dbReference>
<keyword evidence="11" id="KW-0732">Signal</keyword>
<dbReference type="PROSITE" id="PS00135">
    <property type="entry name" value="TRYPSIN_SER"/>
    <property type="match status" value="1"/>
</dbReference>
<keyword evidence="14" id="KW-1185">Reference proteome</keyword>
<evidence type="ECO:0000256" key="8">
    <source>
        <dbReference type="ARBA" id="ARBA00036320"/>
    </source>
</evidence>
<dbReference type="PROSITE" id="PS00134">
    <property type="entry name" value="TRYPSIN_HIS"/>
    <property type="match status" value="1"/>
</dbReference>
<comment type="caution">
    <text evidence="13">The sequence shown here is derived from an EMBL/GenBank/DDBJ whole genome shotgun (WGS) entry which is preliminary data.</text>
</comment>
<evidence type="ECO:0000313" key="14">
    <source>
        <dbReference type="Proteomes" id="UP000667349"/>
    </source>
</evidence>
<dbReference type="Gene3D" id="2.40.10.10">
    <property type="entry name" value="Trypsin-like serine proteases"/>
    <property type="match status" value="2"/>
</dbReference>
<dbReference type="SMART" id="SM00020">
    <property type="entry name" value="Tryp_SPc"/>
    <property type="match status" value="1"/>
</dbReference>
<evidence type="ECO:0000313" key="13">
    <source>
        <dbReference type="EMBL" id="KAG5306564.1"/>
    </source>
</evidence>
<dbReference type="InterPro" id="IPR018114">
    <property type="entry name" value="TRYPSIN_HIS"/>
</dbReference>
<name>A0A837AY20_9HYME</name>
<dbReference type="EMBL" id="JAANHZ010000826">
    <property type="protein sequence ID" value="KAG5306564.1"/>
    <property type="molecule type" value="Genomic_DNA"/>
</dbReference>
<comment type="catalytic activity">
    <reaction evidence="8">
        <text>Preferential cleavage: Arg-|-Xaa, Lys-|-Xaa.</text>
        <dbReference type="EC" id="3.4.21.4"/>
    </reaction>
</comment>
<evidence type="ECO:0000256" key="11">
    <source>
        <dbReference type="SAM" id="SignalP"/>
    </source>
</evidence>
<keyword evidence="1 10" id="KW-0645">Protease</keyword>
<dbReference type="FunFam" id="2.40.10.10:FF:000002">
    <property type="entry name" value="Transmembrane protease serine"/>
    <property type="match status" value="1"/>
</dbReference>
<evidence type="ECO:0000256" key="1">
    <source>
        <dbReference type="ARBA" id="ARBA00022670"/>
    </source>
</evidence>
<dbReference type="InterPro" id="IPR001314">
    <property type="entry name" value="Peptidase_S1A"/>
</dbReference>
<dbReference type="PANTHER" id="PTHR24276">
    <property type="entry name" value="POLYSERASE-RELATED"/>
    <property type="match status" value="1"/>
</dbReference>
<dbReference type="InterPro" id="IPR033116">
    <property type="entry name" value="TRYPSIN_SER"/>
</dbReference>
<feature type="non-terminal residue" evidence="13">
    <location>
        <position position="399"/>
    </location>
</feature>
<evidence type="ECO:0000256" key="2">
    <source>
        <dbReference type="ARBA" id="ARBA00022757"/>
    </source>
</evidence>
<dbReference type="CDD" id="cd00190">
    <property type="entry name" value="Tryp_SPc"/>
    <property type="match status" value="1"/>
</dbReference>
<dbReference type="AlphaFoldDB" id="A0A837AY20"/>
<dbReference type="GO" id="GO:0004252">
    <property type="term" value="F:serine-type endopeptidase activity"/>
    <property type="evidence" value="ECO:0007669"/>
    <property type="project" value="UniProtKB-EC"/>
</dbReference>
<feature type="chain" id="PRO_5032958067" description="trypsin" evidence="11">
    <location>
        <begin position="22"/>
        <end position="399"/>
    </location>
</feature>
<organism evidence="13 14">
    <name type="scientific">Acromyrmex insinuator</name>
    <dbReference type="NCBI Taxonomy" id="230686"/>
    <lineage>
        <taxon>Eukaryota</taxon>
        <taxon>Metazoa</taxon>
        <taxon>Ecdysozoa</taxon>
        <taxon>Arthropoda</taxon>
        <taxon>Hexapoda</taxon>
        <taxon>Insecta</taxon>
        <taxon>Pterygota</taxon>
        <taxon>Neoptera</taxon>
        <taxon>Endopterygota</taxon>
        <taxon>Hymenoptera</taxon>
        <taxon>Apocrita</taxon>
        <taxon>Aculeata</taxon>
        <taxon>Formicoidea</taxon>
        <taxon>Formicidae</taxon>
        <taxon>Myrmicinae</taxon>
        <taxon>Acromyrmex</taxon>
    </lineage>
</organism>
<keyword evidence="3 10" id="KW-0378">Hydrolase</keyword>
<dbReference type="Proteomes" id="UP000667349">
    <property type="component" value="Unassembled WGS sequence"/>
</dbReference>
<dbReference type="InterPro" id="IPR001254">
    <property type="entry name" value="Trypsin_dom"/>
</dbReference>
<feature type="non-terminal residue" evidence="13">
    <location>
        <position position="1"/>
    </location>
</feature>
<protein>
    <recommendedName>
        <fullName evidence="9">trypsin</fullName>
        <ecNumber evidence="9">3.4.21.4</ecNumber>
    </recommendedName>
</protein>
<dbReference type="GO" id="GO:0006508">
    <property type="term" value="P:proteolysis"/>
    <property type="evidence" value="ECO:0007669"/>
    <property type="project" value="UniProtKB-KW"/>
</dbReference>
<evidence type="ECO:0000256" key="10">
    <source>
        <dbReference type="RuleBase" id="RU363034"/>
    </source>
</evidence>
<dbReference type="InterPro" id="IPR043504">
    <property type="entry name" value="Peptidase_S1_PA_chymotrypsin"/>
</dbReference>
<keyword evidence="5" id="KW-0865">Zymogen</keyword>
<dbReference type="InterPro" id="IPR009003">
    <property type="entry name" value="Peptidase_S1_PA"/>
</dbReference>
<evidence type="ECO:0000256" key="7">
    <source>
        <dbReference type="ARBA" id="ARBA00024195"/>
    </source>
</evidence>
<accession>A0A837AY20</accession>
<evidence type="ECO:0000256" key="4">
    <source>
        <dbReference type="ARBA" id="ARBA00022825"/>
    </source>
</evidence>
<feature type="domain" description="Peptidase S1" evidence="12">
    <location>
        <begin position="40"/>
        <end position="303"/>
    </location>
</feature>
<dbReference type="GO" id="GO:0007586">
    <property type="term" value="P:digestion"/>
    <property type="evidence" value="ECO:0007669"/>
    <property type="project" value="UniProtKB-KW"/>
</dbReference>
<keyword evidence="6" id="KW-1015">Disulfide bond</keyword>
<evidence type="ECO:0000259" key="12">
    <source>
        <dbReference type="PROSITE" id="PS50240"/>
    </source>
</evidence>
<dbReference type="PRINTS" id="PR00722">
    <property type="entry name" value="CHYMOTRYPSIN"/>
</dbReference>
<keyword evidence="2" id="KW-0222">Digestion</keyword>
<gene>
    <name evidence="13" type="primary">Vdp</name>
    <name evidence="13" type="ORF">G6Z75_0011616</name>
</gene>